<dbReference type="Gene3D" id="1.10.1200.120">
    <property type="entry name" value="Large-conductance mechanosensitive channel, MscL, domain 1"/>
    <property type="match status" value="1"/>
</dbReference>
<dbReference type="OrthoDB" id="9810350at2"/>
<comment type="subcellular location">
    <subcellularLocation>
        <location evidence="1 10">Cell membrane</location>
        <topology evidence="1 10">Multi-pass membrane protein</topology>
    </subcellularLocation>
</comment>
<comment type="function">
    <text evidence="10">Channel that opens in response to stretch forces in the membrane lipid bilayer. May participate in the regulation of osmotic pressure changes within the cell.</text>
</comment>
<evidence type="ECO:0000256" key="5">
    <source>
        <dbReference type="ARBA" id="ARBA00022692"/>
    </source>
</evidence>
<protein>
    <recommendedName>
        <fullName evidence="10">Large-conductance mechanosensitive channel</fullName>
    </recommendedName>
</protein>
<dbReference type="InterPro" id="IPR036019">
    <property type="entry name" value="MscL_channel"/>
</dbReference>
<name>K0J5I9_AMPXN</name>
<dbReference type="PROSITE" id="PS01327">
    <property type="entry name" value="MSCL"/>
    <property type="match status" value="1"/>
</dbReference>
<evidence type="ECO:0000256" key="10">
    <source>
        <dbReference type="HAMAP-Rule" id="MF_00115"/>
    </source>
</evidence>
<keyword evidence="4 10" id="KW-1003">Cell membrane</keyword>
<dbReference type="HAMAP" id="MF_00115">
    <property type="entry name" value="MscL"/>
    <property type="match status" value="1"/>
</dbReference>
<dbReference type="Proteomes" id="UP000006294">
    <property type="component" value="Chromosome"/>
</dbReference>
<sequence>MLKDFKAFIARGNVLDLAVGIIIGAAFSSIVSSLVDNVIMPLIGLLMGGIDFSSLSIIVGDAVIEYGIFIQRVVDFLIIAFSIFLFIRVINSFKKKQAETEEEVVEEIDEQTKLLTEIRDLLKEM</sequence>
<dbReference type="NCBIfam" id="TIGR00220">
    <property type="entry name" value="mscL"/>
    <property type="match status" value="1"/>
</dbReference>
<dbReference type="PRINTS" id="PR01264">
    <property type="entry name" value="MECHCHANNEL"/>
</dbReference>
<keyword evidence="5 10" id="KW-0812">Transmembrane</keyword>
<evidence type="ECO:0000256" key="7">
    <source>
        <dbReference type="ARBA" id="ARBA00023065"/>
    </source>
</evidence>
<dbReference type="KEGG" id="axl:AXY_20990"/>
<dbReference type="PANTHER" id="PTHR30266">
    <property type="entry name" value="MECHANOSENSITIVE CHANNEL MSCL"/>
    <property type="match status" value="1"/>
</dbReference>
<dbReference type="HOGENOM" id="CLU_095787_0_0_9"/>
<proteinExistence type="inferred from homology"/>
<keyword evidence="8 10" id="KW-0472">Membrane</keyword>
<dbReference type="EMBL" id="AP012050">
    <property type="protein sequence ID" value="BAM48231.1"/>
    <property type="molecule type" value="Genomic_DNA"/>
</dbReference>
<dbReference type="PATRIC" id="fig|698758.3.peg.2106"/>
<evidence type="ECO:0000256" key="2">
    <source>
        <dbReference type="ARBA" id="ARBA00007254"/>
    </source>
</evidence>
<dbReference type="eggNOG" id="COG1970">
    <property type="taxonomic scope" value="Bacteria"/>
</dbReference>
<feature type="transmembrane region" description="Helical" evidence="10">
    <location>
        <begin position="38"/>
        <end position="60"/>
    </location>
</feature>
<dbReference type="NCBIfam" id="NF001843">
    <property type="entry name" value="PRK00567.1-4"/>
    <property type="match status" value="1"/>
</dbReference>
<comment type="similarity">
    <text evidence="2 10">Belongs to the MscL family.</text>
</comment>
<dbReference type="SUPFAM" id="SSF81330">
    <property type="entry name" value="Gated mechanosensitive channel"/>
    <property type="match status" value="1"/>
</dbReference>
<dbReference type="InterPro" id="IPR037673">
    <property type="entry name" value="MSC/AndL"/>
</dbReference>
<dbReference type="Pfam" id="PF01741">
    <property type="entry name" value="MscL"/>
    <property type="match status" value="1"/>
</dbReference>
<keyword evidence="3 10" id="KW-0813">Transport</keyword>
<reference evidence="11 12" key="1">
    <citation type="submission" date="2011-01" db="EMBL/GenBank/DDBJ databases">
        <title>Whole genome sequence of Amphibacillus xylinus NBRC 15112.</title>
        <authorList>
            <person name="Nakazawa H."/>
            <person name="Katano Y."/>
            <person name="Nakamura S."/>
            <person name="Sasagawa M."/>
            <person name="Fukada J."/>
            <person name="Arai T."/>
            <person name="Sasakura N."/>
            <person name="Mochizuki D."/>
            <person name="Hosoyama A."/>
            <person name="Harada K."/>
            <person name="Horikawa H."/>
            <person name="Kato Y."/>
            <person name="Harada T."/>
            <person name="Sasaki K."/>
            <person name="Sekiguchi M."/>
            <person name="Hodoyama M."/>
            <person name="Nishiko R."/>
            <person name="Narita H."/>
            <person name="Hanamaki A."/>
            <person name="Hata C."/>
            <person name="Konno Y."/>
            <person name="Niimura Y."/>
            <person name="Yamazaki S."/>
            <person name="Fujita N."/>
        </authorList>
    </citation>
    <scope>NUCLEOTIDE SEQUENCE [LARGE SCALE GENOMIC DNA]</scope>
    <source>
        <strain evidence="12">ATCC 51415 / DSM 6626 / JCM 7361 / LMG 17667 / NBRC 15112 / Ep01</strain>
    </source>
</reference>
<dbReference type="InterPro" id="IPR001185">
    <property type="entry name" value="MS_channel"/>
</dbReference>
<evidence type="ECO:0000256" key="4">
    <source>
        <dbReference type="ARBA" id="ARBA00022475"/>
    </source>
</evidence>
<dbReference type="STRING" id="698758.AXY_20990"/>
<dbReference type="GO" id="GO:0005886">
    <property type="term" value="C:plasma membrane"/>
    <property type="evidence" value="ECO:0007669"/>
    <property type="project" value="UniProtKB-SubCell"/>
</dbReference>
<dbReference type="PANTHER" id="PTHR30266:SF2">
    <property type="entry name" value="LARGE-CONDUCTANCE MECHANOSENSITIVE CHANNEL"/>
    <property type="match status" value="1"/>
</dbReference>
<feature type="transmembrane region" description="Helical" evidence="10">
    <location>
        <begin position="12"/>
        <end position="31"/>
    </location>
</feature>
<feature type="transmembrane region" description="Helical" evidence="10">
    <location>
        <begin position="66"/>
        <end position="87"/>
    </location>
</feature>
<evidence type="ECO:0000256" key="9">
    <source>
        <dbReference type="ARBA" id="ARBA00023303"/>
    </source>
</evidence>
<keyword evidence="9 10" id="KW-0407">Ion channel</keyword>
<dbReference type="GO" id="GO:0008381">
    <property type="term" value="F:mechanosensitive monoatomic ion channel activity"/>
    <property type="evidence" value="ECO:0007669"/>
    <property type="project" value="UniProtKB-UniRule"/>
</dbReference>
<keyword evidence="7 10" id="KW-0406">Ion transport</keyword>
<dbReference type="AlphaFoldDB" id="K0J5I9"/>
<keyword evidence="12" id="KW-1185">Reference proteome</keyword>
<evidence type="ECO:0000256" key="1">
    <source>
        <dbReference type="ARBA" id="ARBA00004651"/>
    </source>
</evidence>
<keyword evidence="6 10" id="KW-1133">Transmembrane helix</keyword>
<evidence type="ECO:0000313" key="11">
    <source>
        <dbReference type="EMBL" id="BAM48231.1"/>
    </source>
</evidence>
<evidence type="ECO:0000313" key="12">
    <source>
        <dbReference type="Proteomes" id="UP000006294"/>
    </source>
</evidence>
<evidence type="ECO:0000256" key="8">
    <source>
        <dbReference type="ARBA" id="ARBA00023136"/>
    </source>
</evidence>
<comment type="subunit">
    <text evidence="10">Homopentamer.</text>
</comment>
<dbReference type="RefSeq" id="WP_015010817.1">
    <property type="nucleotide sequence ID" value="NC_018704.1"/>
</dbReference>
<dbReference type="InterPro" id="IPR019823">
    <property type="entry name" value="Mechanosensitive_channel_CS"/>
</dbReference>
<organism evidence="11 12">
    <name type="scientific">Amphibacillus xylanus (strain ATCC 51415 / DSM 6626 / JCM 7361 / LMG 17667 / NBRC 15112 / Ep01)</name>
    <dbReference type="NCBI Taxonomy" id="698758"/>
    <lineage>
        <taxon>Bacteria</taxon>
        <taxon>Bacillati</taxon>
        <taxon>Bacillota</taxon>
        <taxon>Bacilli</taxon>
        <taxon>Bacillales</taxon>
        <taxon>Bacillaceae</taxon>
        <taxon>Amphibacillus</taxon>
    </lineage>
</organism>
<evidence type="ECO:0000256" key="6">
    <source>
        <dbReference type="ARBA" id="ARBA00022989"/>
    </source>
</evidence>
<gene>
    <name evidence="10 11" type="primary">mscL</name>
    <name evidence="11" type="ordered locus">AXY_20990</name>
</gene>
<evidence type="ECO:0000256" key="3">
    <source>
        <dbReference type="ARBA" id="ARBA00022448"/>
    </source>
</evidence>
<accession>K0J5I9</accession>